<feature type="transmembrane region" description="Helical" evidence="1">
    <location>
        <begin position="76"/>
        <end position="98"/>
    </location>
</feature>
<comment type="caution">
    <text evidence="2">The sequence shown here is derived from an EMBL/GenBank/DDBJ whole genome shotgun (WGS) entry which is preliminary data.</text>
</comment>
<sequence>MKSYLKLVHMEVNRFKYILLGLMGITALCQFGAVIWWTKWWINEWVEDGLQNGASFGYGGTSGKLSFFEMIYNTQILFIAPILLSVGVLAIYVFLIWYRDWFGRDTFIYRLLTLPTARQHIYFAKVTAILLFVFGLVSFQLALLPVEEFIFNLIVPLNLREPSTLLDIIKSTQALTILTPGNFDEFLVSYGLGIMAVLAIFTAILIERSYRRIGILYAVLYLTICSLAVILPIVSLGLNVMDGYLYPNEIFVIELVMCICVVAISVWLGCRLLAKKITV</sequence>
<dbReference type="STRING" id="1763538.LPB68_01685"/>
<feature type="transmembrane region" description="Helical" evidence="1">
    <location>
        <begin position="218"/>
        <end position="238"/>
    </location>
</feature>
<accession>A0A167DUQ6</accession>
<feature type="transmembrane region" description="Helical" evidence="1">
    <location>
        <begin position="119"/>
        <end position="143"/>
    </location>
</feature>
<dbReference type="EMBL" id="LSFN01000014">
    <property type="protein sequence ID" value="OAB74799.1"/>
    <property type="molecule type" value="Genomic_DNA"/>
</dbReference>
<evidence type="ECO:0000313" key="2">
    <source>
        <dbReference type="EMBL" id="OAB74799.1"/>
    </source>
</evidence>
<keyword evidence="1" id="KW-0472">Membrane</keyword>
<reference evidence="2 3" key="1">
    <citation type="submission" date="2016-02" db="EMBL/GenBank/DDBJ databases">
        <title>Paenibacillus sp. LPB0068, isolated from Crassostrea gigas.</title>
        <authorList>
            <person name="Shin S.-K."/>
            <person name="Yi H."/>
        </authorList>
    </citation>
    <scope>NUCLEOTIDE SEQUENCE [LARGE SCALE GENOMIC DNA]</scope>
    <source>
        <strain evidence="2 3">LPB0068</strain>
    </source>
</reference>
<dbReference type="KEGG" id="pcx:LPB68_01685"/>
<evidence type="ECO:0000313" key="3">
    <source>
        <dbReference type="Proteomes" id="UP000077134"/>
    </source>
</evidence>
<proteinExistence type="predicted"/>
<protein>
    <submittedName>
        <fullName evidence="2">Uncharacterized protein</fullName>
    </submittedName>
</protein>
<name>A0A167DUQ6_9BACL</name>
<feature type="transmembrane region" description="Helical" evidence="1">
    <location>
        <begin position="15"/>
        <end position="37"/>
    </location>
</feature>
<organism evidence="2 3">
    <name type="scientific">Paenibacillus crassostreae</name>
    <dbReference type="NCBI Taxonomy" id="1763538"/>
    <lineage>
        <taxon>Bacteria</taxon>
        <taxon>Bacillati</taxon>
        <taxon>Bacillota</taxon>
        <taxon>Bacilli</taxon>
        <taxon>Bacillales</taxon>
        <taxon>Paenibacillaceae</taxon>
        <taxon>Paenibacillus</taxon>
    </lineage>
</organism>
<keyword evidence="1" id="KW-0812">Transmembrane</keyword>
<dbReference type="RefSeq" id="WP_068658466.1">
    <property type="nucleotide sequence ID" value="NZ_CP017770.1"/>
</dbReference>
<dbReference type="Proteomes" id="UP000077134">
    <property type="component" value="Unassembled WGS sequence"/>
</dbReference>
<keyword evidence="1" id="KW-1133">Transmembrane helix</keyword>
<feature type="transmembrane region" description="Helical" evidence="1">
    <location>
        <begin position="187"/>
        <end position="206"/>
    </location>
</feature>
<evidence type="ECO:0000256" key="1">
    <source>
        <dbReference type="SAM" id="Phobius"/>
    </source>
</evidence>
<gene>
    <name evidence="2" type="ORF">PNBC_12270</name>
</gene>
<dbReference type="AlphaFoldDB" id="A0A167DUQ6"/>
<feature type="transmembrane region" description="Helical" evidence="1">
    <location>
        <begin position="250"/>
        <end position="274"/>
    </location>
</feature>
<keyword evidence="3" id="KW-1185">Reference proteome</keyword>